<dbReference type="Proteomes" id="UP000027120">
    <property type="component" value="Unassembled WGS sequence"/>
</dbReference>
<protein>
    <submittedName>
        <fullName evidence="1">Uncharacterized protein</fullName>
    </submittedName>
</protein>
<name>A0A067G8G0_CITSI</name>
<keyword evidence="2" id="KW-1185">Reference proteome</keyword>
<organism evidence="1 2">
    <name type="scientific">Citrus sinensis</name>
    <name type="common">Sweet orange</name>
    <name type="synonym">Citrus aurantium var. sinensis</name>
    <dbReference type="NCBI Taxonomy" id="2711"/>
    <lineage>
        <taxon>Eukaryota</taxon>
        <taxon>Viridiplantae</taxon>
        <taxon>Streptophyta</taxon>
        <taxon>Embryophyta</taxon>
        <taxon>Tracheophyta</taxon>
        <taxon>Spermatophyta</taxon>
        <taxon>Magnoliopsida</taxon>
        <taxon>eudicotyledons</taxon>
        <taxon>Gunneridae</taxon>
        <taxon>Pentapetalae</taxon>
        <taxon>rosids</taxon>
        <taxon>malvids</taxon>
        <taxon>Sapindales</taxon>
        <taxon>Rutaceae</taxon>
        <taxon>Aurantioideae</taxon>
        <taxon>Citrus</taxon>
    </lineage>
</organism>
<dbReference type="EMBL" id="KK784882">
    <property type="protein sequence ID" value="KDO75948.1"/>
    <property type="molecule type" value="Genomic_DNA"/>
</dbReference>
<accession>A0A067G8G0</accession>
<sequence length="87" mass="10244">MIFPHYSSPTHHSFTLCVILIFQCTNKAVPFTFKKMCKSPHYNLFLVLLFFSNYPFNSRGCAWQFEFRKFEVLISNYGKAESSKPSF</sequence>
<dbReference type="AlphaFoldDB" id="A0A067G8G0"/>
<evidence type="ECO:0000313" key="1">
    <source>
        <dbReference type="EMBL" id="KDO75948.1"/>
    </source>
</evidence>
<evidence type="ECO:0000313" key="2">
    <source>
        <dbReference type="Proteomes" id="UP000027120"/>
    </source>
</evidence>
<gene>
    <name evidence="1" type="ORF">CISIN_1g034689mg</name>
</gene>
<proteinExistence type="predicted"/>
<reference evidence="1 2" key="1">
    <citation type="submission" date="2014-04" db="EMBL/GenBank/DDBJ databases">
        <authorList>
            <consortium name="International Citrus Genome Consortium"/>
            <person name="Gmitter F."/>
            <person name="Chen C."/>
            <person name="Farmerie W."/>
            <person name="Harkins T."/>
            <person name="Desany B."/>
            <person name="Mohiuddin M."/>
            <person name="Kodira C."/>
            <person name="Borodovsky M."/>
            <person name="Lomsadze A."/>
            <person name="Burns P."/>
            <person name="Jenkins J."/>
            <person name="Prochnik S."/>
            <person name="Shu S."/>
            <person name="Chapman J."/>
            <person name="Pitluck S."/>
            <person name="Schmutz J."/>
            <person name="Rokhsar D."/>
        </authorList>
    </citation>
    <scope>NUCLEOTIDE SEQUENCE</scope>
</reference>